<organism evidence="2 3">
    <name type="scientific">Candidatus Liptonbacteria bacterium RIFCSPLOWO2_01_FULL_52_25</name>
    <dbReference type="NCBI Taxonomy" id="1798650"/>
    <lineage>
        <taxon>Bacteria</taxon>
        <taxon>Candidatus Liptoniibacteriota</taxon>
    </lineage>
</organism>
<reference evidence="2 3" key="1">
    <citation type="journal article" date="2016" name="Nat. Commun.">
        <title>Thousands of microbial genomes shed light on interconnected biogeochemical processes in an aquifer system.</title>
        <authorList>
            <person name="Anantharaman K."/>
            <person name="Brown C.T."/>
            <person name="Hug L.A."/>
            <person name="Sharon I."/>
            <person name="Castelle C.J."/>
            <person name="Probst A.J."/>
            <person name="Thomas B.C."/>
            <person name="Singh A."/>
            <person name="Wilkins M.J."/>
            <person name="Karaoz U."/>
            <person name="Brodie E.L."/>
            <person name="Williams K.H."/>
            <person name="Hubbard S.S."/>
            <person name="Banfield J.F."/>
        </authorList>
    </citation>
    <scope>NUCLEOTIDE SEQUENCE [LARGE SCALE GENOMIC DNA]</scope>
</reference>
<sequence>MKLLPLGATVAVFGAVIFLFTMPRTAIIDPDVARESVPSVNTAIETTTVPLAAPEAPVVPSSISPAVAPPKTGSSASDLPLQAQLQNPPEVAKGIYVTGWSAGSASKINSLLALAARTEVNAMVVDIKDFSGHVSYRTGIPEVMANGAENEIKILQPNALIKKLHDAGIYVIGRITVFQDPILAKAHPEWALQNAPTHSTSSGQASSPQAVTLWKDNKGLAWMDAAAKSVWDYNIAIANDAFARGFDEIQFDYIRFASDGVLSKIAYPYWDKKTPRATVIRSFFKYLREQLAGKKISADLFGLTTIDTWDDLGIGQVIEDAYLYFDYVSPMVYPSHYAAGFNGYKNPAAYPYEVVQYSMEKALARLTANSKEQIANSSSTGISSSTFAIDHLPFAAKLRPWLQDFDLGATYDAAKVRAQIQATYDALLSSSTAGQVSCPMSDVNCHFGGWLLWDPANTYTEGALEKK</sequence>
<feature type="domain" description="DUF4015" evidence="1">
    <location>
        <begin position="94"/>
        <end position="428"/>
    </location>
</feature>
<evidence type="ECO:0000259" key="1">
    <source>
        <dbReference type="Pfam" id="PF13200"/>
    </source>
</evidence>
<comment type="caution">
    <text evidence="2">The sequence shown here is derived from an EMBL/GenBank/DDBJ whole genome shotgun (WGS) entry which is preliminary data.</text>
</comment>
<dbReference type="InterPro" id="IPR017853">
    <property type="entry name" value="GH"/>
</dbReference>
<dbReference type="EMBL" id="MHLA01000015">
    <property type="protein sequence ID" value="OGY99480.1"/>
    <property type="molecule type" value="Genomic_DNA"/>
</dbReference>
<dbReference type="Pfam" id="PF13200">
    <property type="entry name" value="DUF4015"/>
    <property type="match status" value="1"/>
</dbReference>
<dbReference type="STRING" id="1798650.A2945_01320"/>
<proteinExistence type="predicted"/>
<evidence type="ECO:0000313" key="3">
    <source>
        <dbReference type="Proteomes" id="UP000178880"/>
    </source>
</evidence>
<dbReference type="AlphaFoldDB" id="A0A1G2CFQ1"/>
<dbReference type="InterPro" id="IPR025275">
    <property type="entry name" value="DUF4015"/>
</dbReference>
<dbReference type="SUPFAM" id="SSF51445">
    <property type="entry name" value="(Trans)glycosidases"/>
    <property type="match status" value="1"/>
</dbReference>
<dbReference type="Proteomes" id="UP000178880">
    <property type="component" value="Unassembled WGS sequence"/>
</dbReference>
<gene>
    <name evidence="2" type="ORF">A2945_01320</name>
</gene>
<accession>A0A1G2CFQ1</accession>
<evidence type="ECO:0000313" key="2">
    <source>
        <dbReference type="EMBL" id="OGY99480.1"/>
    </source>
</evidence>
<protein>
    <recommendedName>
        <fullName evidence="1">DUF4015 domain-containing protein</fullName>
    </recommendedName>
</protein>
<name>A0A1G2CFQ1_9BACT</name>